<keyword evidence="3" id="KW-1185">Reference proteome</keyword>
<evidence type="ECO:0000259" key="1">
    <source>
        <dbReference type="Pfam" id="PF02589"/>
    </source>
</evidence>
<name>A0ABQ5YTI3_9BURK</name>
<dbReference type="Gene3D" id="3.40.50.10420">
    <property type="entry name" value="NagB/RpiA/CoA transferase-like"/>
    <property type="match status" value="1"/>
</dbReference>
<reference evidence="3" key="1">
    <citation type="journal article" date="2019" name="Int. J. Syst. Evol. Microbiol.">
        <title>The Global Catalogue of Microorganisms (GCM) 10K type strain sequencing project: providing services to taxonomists for standard genome sequencing and annotation.</title>
        <authorList>
            <consortium name="The Broad Institute Genomics Platform"/>
            <consortium name="The Broad Institute Genome Sequencing Center for Infectious Disease"/>
            <person name="Wu L."/>
            <person name="Ma J."/>
        </authorList>
    </citation>
    <scope>NUCLEOTIDE SEQUENCE [LARGE SCALE GENOMIC DNA]</scope>
    <source>
        <strain evidence="3">NBRC 105857</strain>
    </source>
</reference>
<dbReference type="SUPFAM" id="SSF100950">
    <property type="entry name" value="NagB/RpiA/CoA transferase-like"/>
    <property type="match status" value="1"/>
</dbReference>
<comment type="caution">
    <text evidence="2">The sequence shown here is derived from an EMBL/GenBank/DDBJ whole genome shotgun (WGS) entry which is preliminary data.</text>
</comment>
<dbReference type="RefSeq" id="WP_284281324.1">
    <property type="nucleotide sequence ID" value="NZ_BSOJ01000015.1"/>
</dbReference>
<dbReference type="InterPro" id="IPR024185">
    <property type="entry name" value="FTHF_cligase-like_sf"/>
</dbReference>
<feature type="domain" description="LUD" evidence="1">
    <location>
        <begin position="128"/>
        <end position="224"/>
    </location>
</feature>
<proteinExistence type="predicted"/>
<dbReference type="Pfam" id="PF02589">
    <property type="entry name" value="LUD_dom"/>
    <property type="match status" value="1"/>
</dbReference>
<dbReference type="PANTHER" id="PTHR43682:SF1">
    <property type="entry name" value="LACTATE UTILIZATION PROTEIN C"/>
    <property type="match status" value="1"/>
</dbReference>
<dbReference type="InterPro" id="IPR003741">
    <property type="entry name" value="LUD_dom"/>
</dbReference>
<protein>
    <submittedName>
        <fullName evidence="2">Lactate utilization protein C</fullName>
    </submittedName>
</protein>
<evidence type="ECO:0000313" key="3">
    <source>
        <dbReference type="Proteomes" id="UP001156664"/>
    </source>
</evidence>
<dbReference type="InterPro" id="IPR037171">
    <property type="entry name" value="NagB/RpiA_transferase-like"/>
</dbReference>
<dbReference type="Proteomes" id="UP001156664">
    <property type="component" value="Unassembled WGS sequence"/>
</dbReference>
<accession>A0ABQ5YTI3</accession>
<organism evidence="2 3">
    <name type="scientific">Limnobacter litoralis</name>
    <dbReference type="NCBI Taxonomy" id="481366"/>
    <lineage>
        <taxon>Bacteria</taxon>
        <taxon>Pseudomonadati</taxon>
        <taxon>Pseudomonadota</taxon>
        <taxon>Betaproteobacteria</taxon>
        <taxon>Burkholderiales</taxon>
        <taxon>Burkholderiaceae</taxon>
        <taxon>Limnobacter</taxon>
    </lineage>
</organism>
<dbReference type="PANTHER" id="PTHR43682">
    <property type="entry name" value="LACTATE UTILIZATION PROTEIN C"/>
    <property type="match status" value="1"/>
</dbReference>
<dbReference type="EMBL" id="BSOJ01000015">
    <property type="protein sequence ID" value="GLR26685.1"/>
    <property type="molecule type" value="Genomic_DNA"/>
</dbReference>
<sequence>MNSPQDDLDTSSARKEILSRIRSLQSRPESARETEKRLADEYVASHAIGPQPSPVADVVSLFVEKTKAMLSTVDVVVSEDGVVDAVKSYLSERGLSGKVSIWPTLDHLDWQALGLDVKFGAPAGDDLIGVSGVAYAVAETGTLVFASQPDQPASTHLLPETHIAVVHAAQVVHTMERVFELRRQAGLAMPRAMNFVSGPSRTADIEQTIVLGAHGPYRVHVVLVQAS</sequence>
<evidence type="ECO:0000313" key="2">
    <source>
        <dbReference type="EMBL" id="GLR26685.1"/>
    </source>
</evidence>
<gene>
    <name evidence="2" type="ORF">GCM10007875_17750</name>
</gene>